<feature type="domain" description="Transcription factor TFIIIC triple barrel" evidence="2">
    <location>
        <begin position="117"/>
        <end position="231"/>
    </location>
</feature>
<dbReference type="Proteomes" id="UP000320333">
    <property type="component" value="Unassembled WGS sequence"/>
</dbReference>
<dbReference type="Pfam" id="PF10419">
    <property type="entry name" value="TFIIIC_sub6"/>
    <property type="match status" value="1"/>
</dbReference>
<evidence type="ECO:0000313" key="3">
    <source>
        <dbReference type="EMBL" id="TPX78288.1"/>
    </source>
</evidence>
<feature type="region of interest" description="Disordered" evidence="1">
    <location>
        <begin position="25"/>
        <end position="72"/>
    </location>
</feature>
<dbReference type="OrthoDB" id="1877767at2759"/>
<proteinExistence type="predicted"/>
<comment type="caution">
    <text evidence="3">The sequence shown here is derived from an EMBL/GenBank/DDBJ whole genome shotgun (WGS) entry which is preliminary data.</text>
</comment>
<name>A0A507FSG9_9FUNG</name>
<feature type="region of interest" description="Disordered" evidence="1">
    <location>
        <begin position="233"/>
        <end position="253"/>
    </location>
</feature>
<dbReference type="AlphaFoldDB" id="A0A507FSG9"/>
<dbReference type="STRING" id="246404.A0A507FSG9"/>
<dbReference type="EMBL" id="QEAP01000006">
    <property type="protein sequence ID" value="TPX78288.1"/>
    <property type="molecule type" value="Genomic_DNA"/>
</dbReference>
<evidence type="ECO:0000313" key="4">
    <source>
        <dbReference type="Proteomes" id="UP000320333"/>
    </source>
</evidence>
<accession>A0A507FSG9</accession>
<dbReference type="Gene3D" id="2.60.40.4370">
    <property type="match status" value="1"/>
</dbReference>
<sequence length="253" mass="26794">MSQLNSTVSNRERPTWTAEHIVQQPMAQTEASSASSVRADARAAARRNVEAGVAQLSVSPPDGQARKTRDGVCATEKEAVGVTFSGSEREEGHGGAFGICSKLSEMDEWEDCPDTDASWVVMDIAGLSSDGVKEASKNGGVSLMGLDTATPYLRIGNMHFKGAFDSSLGTDLVFAASANASTHTRTVKDIVPTAPRYGLANAMLNRTGSKDATLTYMGKTETHIKFSRVRLEQKGVPPPASTATTATQGLQRV</sequence>
<dbReference type="InterPro" id="IPR019481">
    <property type="entry name" value="TFIIIC_triple_barrel"/>
</dbReference>
<reference evidence="3 4" key="1">
    <citation type="journal article" date="2019" name="Sci. Rep.">
        <title>Comparative genomics of chytrid fungi reveal insights into the obligate biotrophic and pathogenic lifestyle of Synchytrium endobioticum.</title>
        <authorList>
            <person name="van de Vossenberg B.T.L.H."/>
            <person name="Warris S."/>
            <person name="Nguyen H.D.T."/>
            <person name="van Gent-Pelzer M.P.E."/>
            <person name="Joly D.L."/>
            <person name="van de Geest H.C."/>
            <person name="Bonants P.J.M."/>
            <person name="Smith D.S."/>
            <person name="Levesque C.A."/>
            <person name="van der Lee T.A.J."/>
        </authorList>
    </citation>
    <scope>NUCLEOTIDE SEQUENCE [LARGE SCALE GENOMIC DNA]</scope>
    <source>
        <strain evidence="3 4">CBS 675.73</strain>
    </source>
</reference>
<feature type="compositionally biased region" description="Basic and acidic residues" evidence="1">
    <location>
        <begin position="39"/>
        <end position="49"/>
    </location>
</feature>
<gene>
    <name evidence="3" type="ORF">CcCBS67573_g00451</name>
</gene>
<evidence type="ECO:0000259" key="2">
    <source>
        <dbReference type="Pfam" id="PF10419"/>
    </source>
</evidence>
<evidence type="ECO:0000256" key="1">
    <source>
        <dbReference type="SAM" id="MobiDB-lite"/>
    </source>
</evidence>
<keyword evidence="4" id="KW-1185">Reference proteome</keyword>
<protein>
    <recommendedName>
        <fullName evidence="2">Transcription factor TFIIIC triple barrel domain-containing protein</fullName>
    </recommendedName>
</protein>
<organism evidence="3 4">
    <name type="scientific">Chytriomyces confervae</name>
    <dbReference type="NCBI Taxonomy" id="246404"/>
    <lineage>
        <taxon>Eukaryota</taxon>
        <taxon>Fungi</taxon>
        <taxon>Fungi incertae sedis</taxon>
        <taxon>Chytridiomycota</taxon>
        <taxon>Chytridiomycota incertae sedis</taxon>
        <taxon>Chytridiomycetes</taxon>
        <taxon>Chytridiales</taxon>
        <taxon>Chytriomycetaceae</taxon>
        <taxon>Chytriomyces</taxon>
    </lineage>
</organism>